<accession>A0ACC2JHA3</accession>
<keyword evidence="2" id="KW-1185">Reference proteome</keyword>
<organism evidence="1 2">
    <name type="scientific">Lasiodiplodia mahajangana</name>
    <dbReference type="NCBI Taxonomy" id="1108764"/>
    <lineage>
        <taxon>Eukaryota</taxon>
        <taxon>Fungi</taxon>
        <taxon>Dikarya</taxon>
        <taxon>Ascomycota</taxon>
        <taxon>Pezizomycotina</taxon>
        <taxon>Dothideomycetes</taxon>
        <taxon>Dothideomycetes incertae sedis</taxon>
        <taxon>Botryosphaeriales</taxon>
        <taxon>Botryosphaeriaceae</taxon>
        <taxon>Lasiodiplodia</taxon>
    </lineage>
</organism>
<dbReference type="Proteomes" id="UP001153332">
    <property type="component" value="Unassembled WGS sequence"/>
</dbReference>
<evidence type="ECO:0000313" key="2">
    <source>
        <dbReference type="Proteomes" id="UP001153332"/>
    </source>
</evidence>
<name>A0ACC2JHA3_9PEZI</name>
<protein>
    <submittedName>
        <fullName evidence="1">Uncharacterized protein</fullName>
    </submittedName>
</protein>
<reference evidence="1" key="1">
    <citation type="submission" date="2022-12" db="EMBL/GenBank/DDBJ databases">
        <title>Genome Sequence of Lasiodiplodia mahajangana.</title>
        <authorList>
            <person name="Buettner E."/>
        </authorList>
    </citation>
    <scope>NUCLEOTIDE SEQUENCE</scope>
    <source>
        <strain evidence="1">VT137</strain>
    </source>
</reference>
<gene>
    <name evidence="1" type="ORF">O1611_g6887</name>
</gene>
<comment type="caution">
    <text evidence="1">The sequence shown here is derived from an EMBL/GenBank/DDBJ whole genome shotgun (WGS) entry which is preliminary data.</text>
</comment>
<dbReference type="EMBL" id="JAPUUL010001714">
    <property type="protein sequence ID" value="KAJ8126752.1"/>
    <property type="molecule type" value="Genomic_DNA"/>
</dbReference>
<evidence type="ECO:0000313" key="1">
    <source>
        <dbReference type="EMBL" id="KAJ8126752.1"/>
    </source>
</evidence>
<sequence length="474" mass="52004">MTESPHTVRWGILATGFIAQSERAHSVRQRPAVQPGDARRDRRRAQGRGRGVVARIVANMDGQLRLKSEEGKGSRFVVQVPFELPSSDALEKLGESNSTVDTTSDATTTLASVTNTLPPTQAGEVMLVDQRSMNAATSSNRSITKSLSFDETNSVNSLKSGGSGGARSNKSDADRLIDAIQTPFVPSEVDEEATNIQRNSKGQQRHLNASTLSLSHSDTSQEATSQSGPGEKHPLLRPSTMNTAQLPNAQPGICPVQDSSAPIRPVKIPDEYIDRLTEPQPGQSSRVLFELPESPTRGTDDIKTNAPLDAKPDELRVLVAEDDPVNMKILTKRLEKAGHTVYPAVNGEDCATVYKERLYQFDIILMDMQMPIVDGLTSTKLIRAFERSATFDHLRRHIPIFAVSASLMEKDRAIYTEAGFDGWILKPIDFKRLHILLDGITSDDVRDQCLYEPGEWERGGWFVHRGAGSLPTLA</sequence>
<proteinExistence type="predicted"/>